<organism evidence="2 3">
    <name type="scientific">Qipengyuania aquimaris</name>
    <dbReference type="NCBI Taxonomy" id="255984"/>
    <lineage>
        <taxon>Bacteria</taxon>
        <taxon>Pseudomonadati</taxon>
        <taxon>Pseudomonadota</taxon>
        <taxon>Alphaproteobacteria</taxon>
        <taxon>Sphingomonadales</taxon>
        <taxon>Erythrobacteraceae</taxon>
        <taxon>Qipengyuania</taxon>
    </lineage>
</organism>
<evidence type="ECO:0000256" key="1">
    <source>
        <dbReference type="SAM" id="Phobius"/>
    </source>
</evidence>
<keyword evidence="1" id="KW-0472">Membrane</keyword>
<feature type="transmembrane region" description="Helical" evidence="1">
    <location>
        <begin position="100"/>
        <end position="121"/>
    </location>
</feature>
<dbReference type="Proteomes" id="UP000824927">
    <property type="component" value="Unassembled WGS sequence"/>
</dbReference>
<evidence type="ECO:0000313" key="3">
    <source>
        <dbReference type="Proteomes" id="UP000824927"/>
    </source>
</evidence>
<comment type="caution">
    <text evidence="2">The sequence shown here is derived from an EMBL/GenBank/DDBJ whole genome shotgun (WGS) entry which is preliminary data.</text>
</comment>
<feature type="transmembrane region" description="Helical" evidence="1">
    <location>
        <begin position="6"/>
        <end position="24"/>
    </location>
</feature>
<reference evidence="2" key="1">
    <citation type="submission" date="2021-06" db="EMBL/GenBank/DDBJ databases">
        <title>50 bacteria genomes isolated from Dapeng, Shenzhen, China.</title>
        <authorList>
            <person name="Zheng W."/>
            <person name="Yu S."/>
            <person name="Huang Y."/>
        </authorList>
    </citation>
    <scope>NUCLEOTIDE SEQUENCE</scope>
    <source>
        <strain evidence="2">DP4N28-2</strain>
    </source>
</reference>
<feature type="transmembrane region" description="Helical" evidence="1">
    <location>
        <begin position="71"/>
        <end position="88"/>
    </location>
</feature>
<evidence type="ECO:0000313" key="2">
    <source>
        <dbReference type="EMBL" id="MBY6217362.1"/>
    </source>
</evidence>
<proteinExistence type="predicted"/>
<evidence type="ECO:0008006" key="4">
    <source>
        <dbReference type="Google" id="ProtNLM"/>
    </source>
</evidence>
<dbReference type="RefSeq" id="WP_222404496.1">
    <property type="nucleotide sequence ID" value="NZ_JAHVKP010000001.1"/>
</dbReference>
<accession>A0A9Q3RZR7</accession>
<dbReference type="EMBL" id="JAHVKP010000001">
    <property type="protein sequence ID" value="MBY6217362.1"/>
    <property type="molecule type" value="Genomic_DNA"/>
</dbReference>
<keyword evidence="1" id="KW-1133">Transmembrane helix</keyword>
<keyword evidence="1" id="KW-0812">Transmembrane</keyword>
<sequence length="129" mass="13879">MSPFVILFLAGLAAALAAMIYIVVSQEKVGSAALAAALSGGFGAFTAITILYEGVLPVWLNHTQNLWGVQVWWDLLISLTIALFFVLPRARAAGMSILPWLLFVVCTASIGLLAMVARLFWLEKRAEAA</sequence>
<gene>
    <name evidence="2" type="ORF">KUV31_03295</name>
</gene>
<protein>
    <recommendedName>
        <fullName evidence="4">DUF2834 domain-containing protein</fullName>
    </recommendedName>
</protein>
<dbReference type="AlphaFoldDB" id="A0A9Q3RZR7"/>
<feature type="transmembrane region" description="Helical" evidence="1">
    <location>
        <begin position="31"/>
        <end position="51"/>
    </location>
</feature>
<name>A0A9Q3RZR7_9SPHN</name>